<evidence type="ECO:0000313" key="8">
    <source>
        <dbReference type="Proteomes" id="UP000837932"/>
    </source>
</evidence>
<dbReference type="InterPro" id="IPR058625">
    <property type="entry name" value="MdtA-like_BSH"/>
</dbReference>
<dbReference type="SUPFAM" id="SSF111369">
    <property type="entry name" value="HlyD-like secretion proteins"/>
    <property type="match status" value="1"/>
</dbReference>
<evidence type="ECO:0000259" key="4">
    <source>
        <dbReference type="Pfam" id="PF25917"/>
    </source>
</evidence>
<dbReference type="EMBL" id="CAKLPY010000003">
    <property type="protein sequence ID" value="CAH0997497.1"/>
    <property type="molecule type" value="Genomic_DNA"/>
</dbReference>
<proteinExistence type="inferred from homology"/>
<comment type="caution">
    <text evidence="7">The sequence shown here is derived from an EMBL/GenBank/DDBJ whole genome shotgun (WGS) entry which is preliminary data.</text>
</comment>
<evidence type="ECO:0000256" key="1">
    <source>
        <dbReference type="ARBA" id="ARBA00004196"/>
    </source>
</evidence>
<dbReference type="Pfam" id="PF25876">
    <property type="entry name" value="HH_MFP_RND"/>
    <property type="match status" value="1"/>
</dbReference>
<accession>A0ABM9AUN3</accession>
<evidence type="ECO:0000259" key="3">
    <source>
        <dbReference type="Pfam" id="PF25876"/>
    </source>
</evidence>
<dbReference type="NCBIfam" id="TIGR01730">
    <property type="entry name" value="RND_mfp"/>
    <property type="match status" value="1"/>
</dbReference>
<name>A0ABM9AUN3_9BACT</name>
<evidence type="ECO:0000259" key="6">
    <source>
        <dbReference type="Pfam" id="PF25967"/>
    </source>
</evidence>
<dbReference type="Pfam" id="PF25944">
    <property type="entry name" value="Beta-barrel_RND"/>
    <property type="match status" value="1"/>
</dbReference>
<reference evidence="7" key="1">
    <citation type="submission" date="2021-12" db="EMBL/GenBank/DDBJ databases">
        <authorList>
            <person name="Rodrigo-Torres L."/>
            <person name="Arahal R. D."/>
            <person name="Lucena T."/>
        </authorList>
    </citation>
    <scope>NUCLEOTIDE SEQUENCE</scope>
    <source>
        <strain evidence="7">CECT 8858</strain>
    </source>
</reference>
<dbReference type="InterPro" id="IPR058626">
    <property type="entry name" value="MdtA-like_b-barrel"/>
</dbReference>
<keyword evidence="8" id="KW-1185">Reference proteome</keyword>
<dbReference type="InterPro" id="IPR058627">
    <property type="entry name" value="MdtA-like_C"/>
</dbReference>
<dbReference type="Gene3D" id="2.40.50.100">
    <property type="match status" value="1"/>
</dbReference>
<evidence type="ECO:0000259" key="5">
    <source>
        <dbReference type="Pfam" id="PF25944"/>
    </source>
</evidence>
<dbReference type="InterPro" id="IPR006143">
    <property type="entry name" value="RND_pump_MFP"/>
</dbReference>
<evidence type="ECO:0000313" key="7">
    <source>
        <dbReference type="EMBL" id="CAH0997497.1"/>
    </source>
</evidence>
<evidence type="ECO:0000256" key="2">
    <source>
        <dbReference type="ARBA" id="ARBA00009477"/>
    </source>
</evidence>
<sequence length="390" mass="44083">MIIYVLTYIKEEIMKHILLSILTIAVALSCTNKKDEQKVVTEYFPVTSPVLIDTTLHTDYVAEINAVQNVEIRARVKGYLEKVFIDEGKYVKQGQVLFSINNPELNEQVVKAGAVLKSCITEQKAAEIELNNIKRLVEKNVVSSTELEAAKNKVEMMKAKVEEAQANESFAKIQLTYTQIKAPFNGIVNRIPNKIGSLIEDGTLLTNISNNGEVFAYFDVSEKEYLNYSSNFRENSQQSNNVTLILANGEEHPFKGKVETTESEIDQSTGNIAFRARFNNPEKILKHGASGKVRLLKKYKNALIIPQKATFEIQDKMYVYVIDKNNKVKTKAITSSQRMPHFYIVDSGLEESDKIIYEGIQNVKDGMTVKPQFVEMNDISKELSYVNSPE</sequence>
<feature type="domain" description="Multidrug resistance protein MdtA-like beta-barrel" evidence="5">
    <location>
        <begin position="218"/>
        <end position="295"/>
    </location>
</feature>
<dbReference type="Gene3D" id="2.40.30.170">
    <property type="match status" value="1"/>
</dbReference>
<organism evidence="7 8">
    <name type="scientific">Emticicia aquatica</name>
    <dbReference type="NCBI Taxonomy" id="1681835"/>
    <lineage>
        <taxon>Bacteria</taxon>
        <taxon>Pseudomonadati</taxon>
        <taxon>Bacteroidota</taxon>
        <taxon>Cytophagia</taxon>
        <taxon>Cytophagales</taxon>
        <taxon>Leadbetterellaceae</taxon>
        <taxon>Emticicia</taxon>
    </lineage>
</organism>
<dbReference type="PANTHER" id="PTHR30158:SF23">
    <property type="entry name" value="MULTIDRUG RESISTANCE PROTEIN MEXA"/>
    <property type="match status" value="1"/>
</dbReference>
<protein>
    <submittedName>
        <fullName evidence="7">Efflux pump periplasmic linker BepF</fullName>
    </submittedName>
</protein>
<comment type="similarity">
    <text evidence="2">Belongs to the membrane fusion protein (MFP) (TC 8.A.1) family.</text>
</comment>
<dbReference type="Pfam" id="PF25967">
    <property type="entry name" value="RND-MFP_C"/>
    <property type="match status" value="1"/>
</dbReference>
<dbReference type="Gene3D" id="1.10.287.470">
    <property type="entry name" value="Helix hairpin bin"/>
    <property type="match status" value="1"/>
</dbReference>
<dbReference type="InterPro" id="IPR058624">
    <property type="entry name" value="MdtA-like_HH"/>
</dbReference>
<feature type="domain" description="Multidrug resistance protein MdtA-like C-terminal permuted SH3" evidence="6">
    <location>
        <begin position="301"/>
        <end position="361"/>
    </location>
</feature>
<gene>
    <name evidence="7" type="primary">bepF</name>
    <name evidence="7" type="ORF">EMA8858_03630</name>
</gene>
<dbReference type="Pfam" id="PF25917">
    <property type="entry name" value="BSH_RND"/>
    <property type="match status" value="1"/>
</dbReference>
<dbReference type="PANTHER" id="PTHR30158">
    <property type="entry name" value="ACRA/E-RELATED COMPONENT OF DRUG EFFLUX TRANSPORTER"/>
    <property type="match status" value="1"/>
</dbReference>
<feature type="domain" description="Multidrug resistance protein MdtA-like alpha-helical hairpin" evidence="3">
    <location>
        <begin position="122"/>
        <end position="178"/>
    </location>
</feature>
<comment type="subcellular location">
    <subcellularLocation>
        <location evidence="1">Cell envelope</location>
    </subcellularLocation>
</comment>
<dbReference type="Gene3D" id="2.40.420.20">
    <property type="match status" value="1"/>
</dbReference>
<dbReference type="Proteomes" id="UP000837932">
    <property type="component" value="Unassembled WGS sequence"/>
</dbReference>
<feature type="domain" description="Multidrug resistance protein MdtA-like barrel-sandwich hybrid" evidence="4">
    <location>
        <begin position="69"/>
        <end position="206"/>
    </location>
</feature>